<keyword evidence="2 4" id="KW-0863">Zinc-finger</keyword>
<evidence type="ECO:0000259" key="6">
    <source>
        <dbReference type="PROSITE" id="PS50103"/>
    </source>
</evidence>
<feature type="coiled-coil region" evidence="5">
    <location>
        <begin position="200"/>
        <end position="227"/>
    </location>
</feature>
<accession>A0A9P1CVF5</accession>
<gene>
    <name evidence="7" type="ORF">C1SCF055_LOCUS24741</name>
</gene>
<feature type="coiled-coil region" evidence="5">
    <location>
        <begin position="114"/>
        <end position="165"/>
    </location>
</feature>
<sequence>MEELQRAPDLRKTAMCKNFLATQRCDQEDCTFAHSLDELRATDKFYKTTMCCFYYYGSCKLGELCRHAHSKEELRSLPDVQGLPESLACALLIEQNGRTGDSRAVPRTPGPQEAEEQLQEIELLRRTVMEVKQQMGKLRPNEPRMAELQRREHHSLNRLQQLTELQTLQRFAATASSAPRAPLPPGGLMVPPDAVVPPTMDRRYLEQQELQEQMDQLKRQGELQELHQWKLQQQQQLLQQQMQLHSSRLPMNANFPPDLGRRRLCGHL</sequence>
<dbReference type="SUPFAM" id="SSF90229">
    <property type="entry name" value="CCCH zinc finger"/>
    <property type="match status" value="2"/>
</dbReference>
<evidence type="ECO:0000256" key="1">
    <source>
        <dbReference type="ARBA" id="ARBA00022723"/>
    </source>
</evidence>
<protein>
    <recommendedName>
        <fullName evidence="6">C3H1-type domain-containing protein</fullName>
    </recommendedName>
</protein>
<keyword evidence="3 4" id="KW-0862">Zinc</keyword>
<dbReference type="EMBL" id="CAMXCT030002480">
    <property type="protein sequence ID" value="CAL4785751.1"/>
    <property type="molecule type" value="Genomic_DNA"/>
</dbReference>
<reference evidence="7" key="1">
    <citation type="submission" date="2022-10" db="EMBL/GenBank/DDBJ databases">
        <authorList>
            <person name="Chen Y."/>
            <person name="Dougan E. K."/>
            <person name="Chan C."/>
            <person name="Rhodes N."/>
            <person name="Thang M."/>
        </authorList>
    </citation>
    <scope>NUCLEOTIDE SEQUENCE</scope>
</reference>
<dbReference type="GO" id="GO:0008270">
    <property type="term" value="F:zinc ion binding"/>
    <property type="evidence" value="ECO:0007669"/>
    <property type="project" value="UniProtKB-KW"/>
</dbReference>
<feature type="zinc finger region" description="C3H1-type" evidence="4">
    <location>
        <begin position="10"/>
        <end position="37"/>
    </location>
</feature>
<evidence type="ECO:0000313" key="7">
    <source>
        <dbReference type="EMBL" id="CAI3998439.1"/>
    </source>
</evidence>
<proteinExistence type="predicted"/>
<comment type="caution">
    <text evidence="7">The sequence shown here is derived from an EMBL/GenBank/DDBJ whole genome shotgun (WGS) entry which is preliminary data.</text>
</comment>
<dbReference type="InterPro" id="IPR036855">
    <property type="entry name" value="Znf_CCCH_sf"/>
</dbReference>
<evidence type="ECO:0000313" key="8">
    <source>
        <dbReference type="EMBL" id="CAL1151814.1"/>
    </source>
</evidence>
<dbReference type="InterPro" id="IPR000571">
    <property type="entry name" value="Znf_CCCH"/>
</dbReference>
<dbReference type="PROSITE" id="PS50103">
    <property type="entry name" value="ZF_C3H1"/>
    <property type="match status" value="2"/>
</dbReference>
<keyword evidence="1 4" id="KW-0479">Metal-binding</keyword>
<dbReference type="Gene3D" id="4.10.1000.10">
    <property type="entry name" value="Zinc finger, CCCH-type"/>
    <property type="match status" value="2"/>
</dbReference>
<keyword evidence="5" id="KW-0175">Coiled coil</keyword>
<evidence type="ECO:0000256" key="3">
    <source>
        <dbReference type="ARBA" id="ARBA00022833"/>
    </source>
</evidence>
<dbReference type="Proteomes" id="UP001152797">
    <property type="component" value="Unassembled WGS sequence"/>
</dbReference>
<evidence type="ECO:0000256" key="5">
    <source>
        <dbReference type="SAM" id="Coils"/>
    </source>
</evidence>
<reference evidence="8" key="2">
    <citation type="submission" date="2024-04" db="EMBL/GenBank/DDBJ databases">
        <authorList>
            <person name="Chen Y."/>
            <person name="Shah S."/>
            <person name="Dougan E. K."/>
            <person name="Thang M."/>
            <person name="Chan C."/>
        </authorList>
    </citation>
    <scope>NUCLEOTIDE SEQUENCE [LARGE SCALE GENOMIC DNA]</scope>
</reference>
<dbReference type="SMART" id="SM00356">
    <property type="entry name" value="ZnF_C3H1"/>
    <property type="match status" value="2"/>
</dbReference>
<feature type="domain" description="C3H1-type" evidence="6">
    <location>
        <begin position="45"/>
        <end position="72"/>
    </location>
</feature>
<keyword evidence="9" id="KW-1185">Reference proteome</keyword>
<name>A0A9P1CVF5_9DINO</name>
<feature type="zinc finger region" description="C3H1-type" evidence="4">
    <location>
        <begin position="45"/>
        <end position="72"/>
    </location>
</feature>
<evidence type="ECO:0000313" key="9">
    <source>
        <dbReference type="Proteomes" id="UP001152797"/>
    </source>
</evidence>
<evidence type="ECO:0000256" key="4">
    <source>
        <dbReference type="PROSITE-ProRule" id="PRU00723"/>
    </source>
</evidence>
<feature type="domain" description="C3H1-type" evidence="6">
    <location>
        <begin position="10"/>
        <end position="37"/>
    </location>
</feature>
<dbReference type="AlphaFoldDB" id="A0A9P1CVF5"/>
<dbReference type="OrthoDB" id="430732at2759"/>
<dbReference type="EMBL" id="CAMXCT010002480">
    <property type="protein sequence ID" value="CAI3998439.1"/>
    <property type="molecule type" value="Genomic_DNA"/>
</dbReference>
<organism evidence="7">
    <name type="scientific">Cladocopium goreaui</name>
    <dbReference type="NCBI Taxonomy" id="2562237"/>
    <lineage>
        <taxon>Eukaryota</taxon>
        <taxon>Sar</taxon>
        <taxon>Alveolata</taxon>
        <taxon>Dinophyceae</taxon>
        <taxon>Suessiales</taxon>
        <taxon>Symbiodiniaceae</taxon>
        <taxon>Cladocopium</taxon>
    </lineage>
</organism>
<evidence type="ECO:0000256" key="2">
    <source>
        <dbReference type="ARBA" id="ARBA00022771"/>
    </source>
</evidence>
<dbReference type="EMBL" id="CAMXCT020002480">
    <property type="protein sequence ID" value="CAL1151814.1"/>
    <property type="molecule type" value="Genomic_DNA"/>
</dbReference>